<dbReference type="GO" id="GO:0030170">
    <property type="term" value="F:pyridoxal phosphate binding"/>
    <property type="evidence" value="ECO:0007669"/>
    <property type="project" value="InterPro"/>
</dbReference>
<dbReference type="NCBIfam" id="TIGR03402">
    <property type="entry name" value="FeS_nifS"/>
    <property type="match status" value="1"/>
</dbReference>
<evidence type="ECO:0000256" key="15">
    <source>
        <dbReference type="RuleBase" id="RU004504"/>
    </source>
</evidence>
<evidence type="ECO:0000256" key="6">
    <source>
        <dbReference type="ARBA" id="ARBA00013558"/>
    </source>
</evidence>
<dbReference type="GO" id="GO:0046872">
    <property type="term" value="F:metal ion binding"/>
    <property type="evidence" value="ECO:0007669"/>
    <property type="project" value="UniProtKB-KW"/>
</dbReference>
<dbReference type="GO" id="GO:0006520">
    <property type="term" value="P:amino acid metabolic process"/>
    <property type="evidence" value="ECO:0007669"/>
    <property type="project" value="InterPro"/>
</dbReference>
<keyword evidence="10 16" id="KW-0408">Iron</keyword>
<reference evidence="18 19" key="1">
    <citation type="submission" date="2015-09" db="EMBL/GenBank/DDBJ databases">
        <title>Complete genome sequence of Defluviimonas alba cai42t isolated from an oilfield in Xinjiang.</title>
        <authorList>
            <person name="Geng S."/>
            <person name="Pan X."/>
            <person name="Wu X."/>
        </authorList>
    </citation>
    <scope>NUCLEOTIDE SEQUENCE [LARGE SCALE GENOMIC DNA]</scope>
    <source>
        <strain evidence="19">cai42</strain>
    </source>
</reference>
<evidence type="ECO:0000256" key="11">
    <source>
        <dbReference type="ARBA" id="ARBA00023014"/>
    </source>
</evidence>
<protein>
    <recommendedName>
        <fullName evidence="6 16">Cysteine desulfurase</fullName>
        <ecNumber evidence="5 16">2.8.1.7</ecNumber>
    </recommendedName>
    <alternativeName>
        <fullName evidence="13 16">Nitrogenase metalloclusters biosynthesis protein NifS</fullName>
    </alternativeName>
</protein>
<dbReference type="InterPro" id="IPR020578">
    <property type="entry name" value="Aminotrans_V_PyrdxlP_BS"/>
</dbReference>
<keyword evidence="19" id="KW-1185">Reference proteome</keyword>
<evidence type="ECO:0000256" key="12">
    <source>
        <dbReference type="ARBA" id="ARBA00023231"/>
    </source>
</evidence>
<accession>A0A159Z3P0</accession>
<evidence type="ECO:0000256" key="10">
    <source>
        <dbReference type="ARBA" id="ARBA00023004"/>
    </source>
</evidence>
<dbReference type="GO" id="GO:0031071">
    <property type="term" value="F:cysteine desulfurase activity"/>
    <property type="evidence" value="ECO:0007669"/>
    <property type="project" value="UniProtKB-EC"/>
</dbReference>
<dbReference type="FunFam" id="3.40.640.10:FF:000084">
    <property type="entry name" value="IscS-like cysteine desulfurase"/>
    <property type="match status" value="1"/>
</dbReference>
<dbReference type="Pfam" id="PF00266">
    <property type="entry name" value="Aminotran_5"/>
    <property type="match status" value="1"/>
</dbReference>
<comment type="cofactor">
    <cofactor evidence="1 15">
        <name>pyridoxal 5'-phosphate</name>
        <dbReference type="ChEBI" id="CHEBI:597326"/>
    </cofactor>
</comment>
<evidence type="ECO:0000256" key="4">
    <source>
        <dbReference type="ARBA" id="ARBA00011738"/>
    </source>
</evidence>
<keyword evidence="9 16" id="KW-0663">Pyridoxal phosphate</keyword>
<dbReference type="GO" id="GO:0051536">
    <property type="term" value="F:iron-sulfur cluster binding"/>
    <property type="evidence" value="ECO:0007669"/>
    <property type="project" value="UniProtKB-KW"/>
</dbReference>
<comment type="similarity">
    <text evidence="3 16">Belongs to the class-V pyridoxal-phosphate-dependent aminotransferase family. NifS/IscS subfamily.</text>
</comment>
<evidence type="ECO:0000256" key="8">
    <source>
        <dbReference type="ARBA" id="ARBA00022723"/>
    </source>
</evidence>
<keyword evidence="12" id="KW-0535">Nitrogen fixation</keyword>
<dbReference type="PIRSF" id="PIRSF005572">
    <property type="entry name" value="NifS"/>
    <property type="match status" value="1"/>
</dbReference>
<dbReference type="SUPFAM" id="SSF53383">
    <property type="entry name" value="PLP-dependent transferases"/>
    <property type="match status" value="1"/>
</dbReference>
<evidence type="ECO:0000259" key="17">
    <source>
        <dbReference type="Pfam" id="PF00266"/>
    </source>
</evidence>
<comment type="catalytic activity">
    <reaction evidence="14 16">
        <text>(sulfur carrier)-H + L-cysteine = (sulfur carrier)-SH + L-alanine</text>
        <dbReference type="Rhea" id="RHEA:43892"/>
        <dbReference type="Rhea" id="RHEA-COMP:14737"/>
        <dbReference type="Rhea" id="RHEA-COMP:14739"/>
        <dbReference type="ChEBI" id="CHEBI:29917"/>
        <dbReference type="ChEBI" id="CHEBI:35235"/>
        <dbReference type="ChEBI" id="CHEBI:57972"/>
        <dbReference type="ChEBI" id="CHEBI:64428"/>
        <dbReference type="EC" id="2.8.1.7"/>
    </reaction>
</comment>
<dbReference type="InterPro" id="IPR000192">
    <property type="entry name" value="Aminotrans_V_dom"/>
</dbReference>
<evidence type="ECO:0000256" key="3">
    <source>
        <dbReference type="ARBA" id="ARBA00006490"/>
    </source>
</evidence>
<dbReference type="PANTHER" id="PTHR11601">
    <property type="entry name" value="CYSTEINE DESULFURYLASE FAMILY MEMBER"/>
    <property type="match status" value="1"/>
</dbReference>
<dbReference type="AlphaFoldDB" id="A0A159Z3P0"/>
<dbReference type="InterPro" id="IPR015424">
    <property type="entry name" value="PyrdxlP-dep_Trfase"/>
</dbReference>
<name>A0A159Z3P0_9RHOB</name>
<evidence type="ECO:0000256" key="7">
    <source>
        <dbReference type="ARBA" id="ARBA00022679"/>
    </source>
</evidence>
<comment type="subunit">
    <text evidence="4">Homodimer.</text>
</comment>
<organism evidence="18 19">
    <name type="scientific">Frigidibacter mobilis</name>
    <dbReference type="NCBI Taxonomy" id="1335048"/>
    <lineage>
        <taxon>Bacteria</taxon>
        <taxon>Pseudomonadati</taxon>
        <taxon>Pseudomonadota</taxon>
        <taxon>Alphaproteobacteria</taxon>
        <taxon>Rhodobacterales</taxon>
        <taxon>Paracoccaceae</taxon>
        <taxon>Frigidibacter</taxon>
    </lineage>
</organism>
<dbReference type="EMBL" id="CP012661">
    <property type="protein sequence ID" value="AMY68814.1"/>
    <property type="molecule type" value="Genomic_DNA"/>
</dbReference>
<evidence type="ECO:0000256" key="5">
    <source>
        <dbReference type="ARBA" id="ARBA00012239"/>
    </source>
</evidence>
<keyword evidence="7 16" id="KW-0808">Transferase</keyword>
<dbReference type="EC" id="2.8.1.7" evidence="5 16"/>
<evidence type="ECO:0000256" key="16">
    <source>
        <dbReference type="RuleBase" id="RU364075"/>
    </source>
</evidence>
<dbReference type="RefSeq" id="WP_066812005.1">
    <property type="nucleotide sequence ID" value="NZ_CP012661.1"/>
</dbReference>
<dbReference type="OrthoDB" id="9808002at2"/>
<evidence type="ECO:0000256" key="1">
    <source>
        <dbReference type="ARBA" id="ARBA00001933"/>
    </source>
</evidence>
<dbReference type="InterPro" id="IPR017772">
    <property type="entry name" value="Cys_deSase_NifS_bac/arc"/>
</dbReference>
<keyword evidence="11 16" id="KW-0411">Iron-sulfur</keyword>
<dbReference type="InterPro" id="IPR015422">
    <property type="entry name" value="PyrdxlP-dep_Trfase_small"/>
</dbReference>
<dbReference type="PROSITE" id="PS00595">
    <property type="entry name" value="AA_TRANSFER_CLASS_5"/>
    <property type="match status" value="1"/>
</dbReference>
<dbReference type="InterPro" id="IPR016454">
    <property type="entry name" value="Cysteine_dSase"/>
</dbReference>
<dbReference type="Proteomes" id="UP000076128">
    <property type="component" value="Chromosome"/>
</dbReference>
<evidence type="ECO:0000256" key="13">
    <source>
        <dbReference type="ARBA" id="ARBA00031911"/>
    </source>
</evidence>
<evidence type="ECO:0000256" key="9">
    <source>
        <dbReference type="ARBA" id="ARBA00022898"/>
    </source>
</evidence>
<evidence type="ECO:0000313" key="18">
    <source>
        <dbReference type="EMBL" id="AMY68814.1"/>
    </source>
</evidence>
<proteinExistence type="inferred from homology"/>
<dbReference type="STRING" id="1335048.AKL17_1561"/>
<sequence>MPHPPPVYLDHNATTPVLPAAVQAMLPYFTTHFANPSSGHSPAAAPAAALRQARRSVQALIGAASEQEIIFTSGGTEANSTALRSALAVMSGRREIVTSAVEHPAILAACDALEREEGVIVHRIGVDGAGLLDIDATRAALSERVALVSLMWANNETGTIFPVEGLAELAHGVGALFHTDAVQAVGKLPVRVQETEIDMLSLSAHKFQGPKGVGALYLRRGTGFAPLLRGGKQERGRRAGTENTPGIVGMGVAADLAVAGLAGALPRVAALRDRLEAGILAAVSHAFVLGNRHERLANTSCIAFGYVEGEAIQLRLDRAGICVSTGSACASGAVEPSHVVRAMRVPFTAAHGVIRFSLSAATTAAEIDRVLAVLPGIVADLRAMTPFWADGAPALPAAGAVR</sequence>
<evidence type="ECO:0000313" key="19">
    <source>
        <dbReference type="Proteomes" id="UP000076128"/>
    </source>
</evidence>
<evidence type="ECO:0000256" key="14">
    <source>
        <dbReference type="ARBA" id="ARBA00050776"/>
    </source>
</evidence>
<dbReference type="InterPro" id="IPR015421">
    <property type="entry name" value="PyrdxlP-dep_Trfase_major"/>
</dbReference>
<comment type="function">
    <text evidence="2">Catalyzes the removal of elemental sulfur atoms from cysteine to produce alanine. Seems to participate in the biosynthesis of the nitrogenase metalloclusters by providing the inorganic sulfur required for the Fe-S core formation.</text>
</comment>
<dbReference type="Gene3D" id="3.40.640.10">
    <property type="entry name" value="Type I PLP-dependent aspartate aminotransferase-like (Major domain)"/>
    <property type="match status" value="1"/>
</dbReference>
<keyword evidence="8 16" id="KW-0479">Metal-binding</keyword>
<dbReference type="PANTHER" id="PTHR11601:SF34">
    <property type="entry name" value="CYSTEINE DESULFURASE"/>
    <property type="match status" value="1"/>
</dbReference>
<dbReference type="Gene3D" id="1.10.260.50">
    <property type="match status" value="1"/>
</dbReference>
<feature type="domain" description="Aminotransferase class V" evidence="17">
    <location>
        <begin position="7"/>
        <end position="370"/>
    </location>
</feature>
<evidence type="ECO:0000256" key="2">
    <source>
        <dbReference type="ARBA" id="ARBA00003120"/>
    </source>
</evidence>
<dbReference type="PATRIC" id="fig|1335048.3.peg.1623"/>
<dbReference type="Gene3D" id="3.90.1150.10">
    <property type="entry name" value="Aspartate Aminotransferase, domain 1"/>
    <property type="match status" value="1"/>
</dbReference>
<dbReference type="KEGG" id="daa:AKL17_1561"/>
<gene>
    <name evidence="18" type="ORF">AKL17_1561</name>
</gene>